<gene>
    <name evidence="2" type="ORF">N7532_001855</name>
</gene>
<dbReference type="Pfam" id="PF00106">
    <property type="entry name" value="adh_short"/>
    <property type="match status" value="1"/>
</dbReference>
<dbReference type="GO" id="GO:0006666">
    <property type="term" value="P:3-keto-sphinganine metabolic process"/>
    <property type="evidence" value="ECO:0007669"/>
    <property type="project" value="TreeGrafter"/>
</dbReference>
<dbReference type="SUPFAM" id="SSF51735">
    <property type="entry name" value="NAD(P)-binding Rossmann-fold domains"/>
    <property type="match status" value="1"/>
</dbReference>
<protein>
    <submittedName>
        <fullName evidence="2">Uncharacterized protein</fullName>
    </submittedName>
</protein>
<proteinExistence type="predicted"/>
<dbReference type="EMBL" id="JAPQKI010000002">
    <property type="protein sequence ID" value="KAJ5111320.1"/>
    <property type="molecule type" value="Genomic_DNA"/>
</dbReference>
<dbReference type="Gene3D" id="3.40.50.720">
    <property type="entry name" value="NAD(P)-binding Rossmann-like Domain"/>
    <property type="match status" value="1"/>
</dbReference>
<dbReference type="PANTHER" id="PTHR43550">
    <property type="entry name" value="3-KETODIHYDROSPHINGOSINE REDUCTASE"/>
    <property type="match status" value="1"/>
</dbReference>
<evidence type="ECO:0000313" key="2">
    <source>
        <dbReference type="EMBL" id="KAJ5111320.1"/>
    </source>
</evidence>
<dbReference type="GO" id="GO:0047560">
    <property type="term" value="F:3-dehydrosphinganine reductase activity"/>
    <property type="evidence" value="ECO:0007669"/>
    <property type="project" value="TreeGrafter"/>
</dbReference>
<comment type="caution">
    <text evidence="2">The sequence shown here is derived from an EMBL/GenBank/DDBJ whole genome shotgun (WGS) entry which is preliminary data.</text>
</comment>
<organism evidence="2 3">
    <name type="scientific">Penicillium argentinense</name>
    <dbReference type="NCBI Taxonomy" id="1131581"/>
    <lineage>
        <taxon>Eukaryota</taxon>
        <taxon>Fungi</taxon>
        <taxon>Dikarya</taxon>
        <taxon>Ascomycota</taxon>
        <taxon>Pezizomycotina</taxon>
        <taxon>Eurotiomycetes</taxon>
        <taxon>Eurotiomycetidae</taxon>
        <taxon>Eurotiales</taxon>
        <taxon>Aspergillaceae</taxon>
        <taxon>Penicillium</taxon>
    </lineage>
</organism>
<dbReference type="Proteomes" id="UP001149074">
    <property type="component" value="Unassembled WGS sequence"/>
</dbReference>
<keyword evidence="1" id="KW-1133">Transmembrane helix</keyword>
<dbReference type="GeneID" id="81353328"/>
<dbReference type="OrthoDB" id="10267115at2759"/>
<dbReference type="InterPro" id="IPR036291">
    <property type="entry name" value="NAD(P)-bd_dom_sf"/>
</dbReference>
<keyword evidence="3" id="KW-1185">Reference proteome</keyword>
<reference evidence="2" key="1">
    <citation type="submission" date="2022-11" db="EMBL/GenBank/DDBJ databases">
        <authorList>
            <person name="Petersen C."/>
        </authorList>
    </citation>
    <scope>NUCLEOTIDE SEQUENCE</scope>
    <source>
        <strain evidence="2">IBT 30761</strain>
    </source>
</reference>
<keyword evidence="1" id="KW-0472">Membrane</keyword>
<dbReference type="GO" id="GO:0005789">
    <property type="term" value="C:endoplasmic reticulum membrane"/>
    <property type="evidence" value="ECO:0007669"/>
    <property type="project" value="TreeGrafter"/>
</dbReference>
<dbReference type="InterPro" id="IPR002347">
    <property type="entry name" value="SDR_fam"/>
</dbReference>
<dbReference type="RefSeq" id="XP_056479390.1">
    <property type="nucleotide sequence ID" value="XM_056614349.1"/>
</dbReference>
<name>A0A9W9G478_9EURO</name>
<dbReference type="PRINTS" id="PR00081">
    <property type="entry name" value="GDHRDH"/>
</dbReference>
<dbReference type="AlphaFoldDB" id="A0A9W9G478"/>
<dbReference type="PANTHER" id="PTHR43550:SF3">
    <property type="entry name" value="3-KETODIHYDROSPHINGOSINE REDUCTASE"/>
    <property type="match status" value="1"/>
</dbReference>
<evidence type="ECO:0000313" key="3">
    <source>
        <dbReference type="Proteomes" id="UP001149074"/>
    </source>
</evidence>
<evidence type="ECO:0000256" key="1">
    <source>
        <dbReference type="SAM" id="Phobius"/>
    </source>
</evidence>
<feature type="transmembrane region" description="Helical" evidence="1">
    <location>
        <begin position="285"/>
        <end position="304"/>
    </location>
</feature>
<reference evidence="2" key="2">
    <citation type="journal article" date="2023" name="IMA Fungus">
        <title>Comparative genomic study of the Penicillium genus elucidates a diverse pangenome and 15 lateral gene transfer events.</title>
        <authorList>
            <person name="Petersen C."/>
            <person name="Sorensen T."/>
            <person name="Nielsen M.R."/>
            <person name="Sondergaard T.E."/>
            <person name="Sorensen J.L."/>
            <person name="Fitzpatrick D.A."/>
            <person name="Frisvad J.C."/>
            <person name="Nielsen K.L."/>
        </authorList>
    </citation>
    <scope>NUCLEOTIDE SEQUENCE</scope>
    <source>
        <strain evidence="2">IBT 30761</strain>
    </source>
</reference>
<dbReference type="GO" id="GO:0030148">
    <property type="term" value="P:sphingolipid biosynthetic process"/>
    <property type="evidence" value="ECO:0007669"/>
    <property type="project" value="TreeGrafter"/>
</dbReference>
<sequence>MGDIAAKVAFVAGGSTGLGKELAIALAKRGCHVTIFARRQLPLDEAKVEILAARKHEAQDVRAISLDLTDPEKVREIFKSQPRLPDMLYCVAGGTANELGFLVDISPDKISRCMNNNYLTSVFPAQAALKLWVADDRKFQTVPGPRQSPKIRNIVFVSSAAAFIGLPGYTAYAPTKCAVRGLADTLRAEVLRYSGTASQYSVHIAFPSNFMSATFVDEQNNKPELTKRLEGTTAPISKLSKTLHSAKQVADYIIAAVDKKQFVICSELEAGLLFGTLNGMSPRRGLGIVDTLIAFVAVLLGPIVRRHQDYHCARDSADAENPETS</sequence>
<keyword evidence="1" id="KW-0812">Transmembrane</keyword>
<accession>A0A9W9G478</accession>